<organism evidence="1">
    <name type="scientific">Siphoviridae sp. ctqSm5</name>
    <dbReference type="NCBI Taxonomy" id="2827949"/>
    <lineage>
        <taxon>Viruses</taxon>
        <taxon>Duplodnaviria</taxon>
        <taxon>Heunggongvirae</taxon>
        <taxon>Uroviricota</taxon>
        <taxon>Caudoviricetes</taxon>
    </lineage>
</organism>
<dbReference type="Gene3D" id="1.10.287.950">
    <property type="entry name" value="Methyl-accepting chemotaxis protein"/>
    <property type="match status" value="1"/>
</dbReference>
<reference evidence="1" key="1">
    <citation type="journal article" date="2021" name="Proc. Natl. Acad. Sci. U.S.A.">
        <title>A Catalog of Tens of Thousands of Viruses from Human Metagenomes Reveals Hidden Associations with Chronic Diseases.</title>
        <authorList>
            <person name="Tisza M.J."/>
            <person name="Buck C.B."/>
        </authorList>
    </citation>
    <scope>NUCLEOTIDE SEQUENCE</scope>
    <source>
        <strain evidence="1">CtqSm5</strain>
    </source>
</reference>
<proteinExistence type="predicted"/>
<protein>
    <submittedName>
        <fullName evidence="1">Uncharacterized protein</fullName>
    </submittedName>
</protein>
<dbReference type="EMBL" id="BK032642">
    <property type="protein sequence ID" value="DAF52789.1"/>
    <property type="molecule type" value="Genomic_DNA"/>
</dbReference>
<accession>A0A8S5SP00</accession>
<dbReference type="SUPFAM" id="SSF58104">
    <property type="entry name" value="Methyl-accepting chemotaxis protein (MCP) signaling domain"/>
    <property type="match status" value="1"/>
</dbReference>
<sequence length="422" mass="45059">MPKNVELLDNTNDILYPKTKTEQVIVTSTQNLNVKLTDIDTKIKSVTDEVVNARPDKKGVAHPTLKARLDAMEEGSTNIQNTLNQVQATANQANTTANQANTTANATKQEVEQARGGQANLNNRLNAMTNATTQAQQTATTANNVANNVKQEIDNAKAPNATLKEKLDSINGQFANYLPLAGGTVTGNLEVNGNLTNGTHQVWHKGNAPIDTNATPNTVVKRLASGNINVGTGVAFNDATGGGAYLGGIGIGSGNSSGVAYTNQPIHLIPQRGNTQIWTHETMKVESGDWTPQFTASNGGTCAYDSRGGRYHRVGNMVIVSFNLIARNPVNFNGQINVTNLPFTNATGVHVGCTLFAIRGFNVGSEANNRQICAYVRPNESRIIFNYSDTTATTSNIAVLQQNHLITSNVIELSGTVVFKIN</sequence>
<evidence type="ECO:0000313" key="1">
    <source>
        <dbReference type="EMBL" id="DAF52789.1"/>
    </source>
</evidence>
<name>A0A8S5SP00_9CAUD</name>